<evidence type="ECO:0000256" key="1">
    <source>
        <dbReference type="SAM" id="MobiDB-lite"/>
    </source>
</evidence>
<name>W2Q2F4_PHYN3</name>
<dbReference type="RefSeq" id="XP_008907437.1">
    <property type="nucleotide sequence ID" value="XM_008909189.1"/>
</dbReference>
<dbReference type="AlphaFoldDB" id="W2Q2F4"/>
<dbReference type="GeneID" id="20191815"/>
<accession>W2Q2F4</accession>
<proteinExistence type="predicted"/>
<dbReference type="Proteomes" id="UP000018817">
    <property type="component" value="Unassembled WGS sequence"/>
</dbReference>
<organism evidence="2 3">
    <name type="scientific">Phytophthora nicotianae (strain INRA-310)</name>
    <name type="common">Phytophthora parasitica</name>
    <dbReference type="NCBI Taxonomy" id="761204"/>
    <lineage>
        <taxon>Eukaryota</taxon>
        <taxon>Sar</taxon>
        <taxon>Stramenopiles</taxon>
        <taxon>Oomycota</taxon>
        <taxon>Peronosporomycetes</taxon>
        <taxon>Peronosporales</taxon>
        <taxon>Peronosporaceae</taxon>
        <taxon>Phytophthora</taxon>
    </lineage>
</organism>
<evidence type="ECO:0000313" key="3">
    <source>
        <dbReference type="Proteomes" id="UP000018817"/>
    </source>
</evidence>
<dbReference type="EMBL" id="KI669593">
    <property type="protein sequence ID" value="ETN07061.1"/>
    <property type="molecule type" value="Genomic_DNA"/>
</dbReference>
<feature type="compositionally biased region" description="Low complexity" evidence="1">
    <location>
        <begin position="11"/>
        <end position="31"/>
    </location>
</feature>
<reference evidence="3" key="1">
    <citation type="submission" date="2011-12" db="EMBL/GenBank/DDBJ databases">
        <authorList>
            <consortium name="The Broad Institute Genome Sequencing Platform"/>
            <person name="Russ C."/>
            <person name="Tyler B."/>
            <person name="Panabieres F."/>
            <person name="Shan W."/>
            <person name="Tripathy S."/>
            <person name="Grunwald N."/>
            <person name="Machado M."/>
            <person name="Young S.K."/>
            <person name="Zeng Q."/>
            <person name="Gargeya S."/>
            <person name="Fitzgerald M."/>
            <person name="Haas B."/>
            <person name="Abouelleil A."/>
            <person name="Alvarado L."/>
            <person name="Arachchi H.M."/>
            <person name="Berlin A."/>
            <person name="Chapman S.B."/>
            <person name="Gearin G."/>
            <person name="Goldberg J."/>
            <person name="Griggs A."/>
            <person name="Gujja S."/>
            <person name="Hansen M."/>
            <person name="Heiman D."/>
            <person name="Howarth C."/>
            <person name="Larimer J."/>
            <person name="Lui A."/>
            <person name="MacDonald P.J.P."/>
            <person name="McCowen C."/>
            <person name="Montmayeur A."/>
            <person name="Murphy C."/>
            <person name="Neiman D."/>
            <person name="Pearson M."/>
            <person name="Priest M."/>
            <person name="Roberts A."/>
            <person name="Saif S."/>
            <person name="Shea T."/>
            <person name="Sisk P."/>
            <person name="Stolte C."/>
            <person name="Sykes S."/>
            <person name="Wortman J."/>
            <person name="Nusbaum C."/>
            <person name="Birren B."/>
        </authorList>
    </citation>
    <scope>NUCLEOTIDE SEQUENCE [LARGE SCALE GENOMIC DNA]</scope>
    <source>
        <strain evidence="3">INRA-310</strain>
    </source>
</reference>
<evidence type="ECO:0000313" key="2">
    <source>
        <dbReference type="EMBL" id="ETN07061.1"/>
    </source>
</evidence>
<sequence>MTSLAESYMISSHSSTPSSSEATAAPPSEVPAGLSFGGRNLQSTDATIFSLKSLIGDRFVLLLGVAPSSPINSRQCCLYHSIMGYKSFNGASCVQKYRSFRYSNWTVEDIADSSLRRTNCASTLPR</sequence>
<protein>
    <submittedName>
        <fullName evidence="2">Uncharacterized protein</fullName>
    </submittedName>
</protein>
<reference evidence="2 3" key="2">
    <citation type="submission" date="2013-11" db="EMBL/GenBank/DDBJ databases">
        <title>The Genome Sequence of Phytophthora parasitica INRA-310.</title>
        <authorList>
            <consortium name="The Broad Institute Genomics Platform"/>
            <person name="Russ C."/>
            <person name="Tyler B."/>
            <person name="Panabieres F."/>
            <person name="Shan W."/>
            <person name="Tripathy S."/>
            <person name="Grunwald N."/>
            <person name="Machado M."/>
            <person name="Johnson C.S."/>
            <person name="Arredondo F."/>
            <person name="Hong C."/>
            <person name="Coffey M."/>
            <person name="Young S.K."/>
            <person name="Zeng Q."/>
            <person name="Gargeya S."/>
            <person name="Fitzgerald M."/>
            <person name="Abouelleil A."/>
            <person name="Alvarado L."/>
            <person name="Chapman S.B."/>
            <person name="Gainer-Dewar J."/>
            <person name="Goldberg J."/>
            <person name="Griggs A."/>
            <person name="Gujja S."/>
            <person name="Hansen M."/>
            <person name="Howarth C."/>
            <person name="Imamovic A."/>
            <person name="Ireland A."/>
            <person name="Larimer J."/>
            <person name="McCowan C."/>
            <person name="Murphy C."/>
            <person name="Pearson M."/>
            <person name="Poon T.W."/>
            <person name="Priest M."/>
            <person name="Roberts A."/>
            <person name="Saif S."/>
            <person name="Shea T."/>
            <person name="Sykes S."/>
            <person name="Wortman J."/>
            <person name="Nusbaum C."/>
            <person name="Birren B."/>
        </authorList>
    </citation>
    <scope>NUCLEOTIDE SEQUENCE [LARGE SCALE GENOMIC DNA]</scope>
    <source>
        <strain evidence="2 3">INRA-310</strain>
    </source>
</reference>
<gene>
    <name evidence="2" type="ORF">PPTG_23216</name>
</gene>
<feature type="region of interest" description="Disordered" evidence="1">
    <location>
        <begin position="1"/>
        <end position="31"/>
    </location>
</feature>
<dbReference type="VEuPathDB" id="FungiDB:PPTG_23216"/>